<name>A0ABT5WJK1_9SPHN</name>
<evidence type="ECO:0000313" key="2">
    <source>
        <dbReference type="EMBL" id="MDE8650099.1"/>
    </source>
</evidence>
<keyword evidence="1" id="KW-0732">Signal</keyword>
<dbReference type="RefSeq" id="WP_428981599.1">
    <property type="nucleotide sequence ID" value="NZ_JARESE010000001.1"/>
</dbReference>
<evidence type="ECO:0000256" key="1">
    <source>
        <dbReference type="SAM" id="SignalP"/>
    </source>
</evidence>
<evidence type="ECO:0008006" key="4">
    <source>
        <dbReference type="Google" id="ProtNLM"/>
    </source>
</evidence>
<gene>
    <name evidence="2" type="ORF">PYV00_00025</name>
</gene>
<evidence type="ECO:0000313" key="3">
    <source>
        <dbReference type="Proteomes" id="UP001216253"/>
    </source>
</evidence>
<protein>
    <recommendedName>
        <fullName evidence="4">DUF3108 domain-containing protein</fullName>
    </recommendedName>
</protein>
<accession>A0ABT5WJK1</accession>
<keyword evidence="3" id="KW-1185">Reference proteome</keyword>
<dbReference type="EMBL" id="JARESE010000001">
    <property type="protein sequence ID" value="MDE8650099.1"/>
    <property type="molecule type" value="Genomic_DNA"/>
</dbReference>
<dbReference type="Proteomes" id="UP001216253">
    <property type="component" value="Unassembled WGS sequence"/>
</dbReference>
<reference evidence="2 3" key="1">
    <citation type="submission" date="2023-03" db="EMBL/GenBank/DDBJ databases">
        <title>NovoSphingobium album sp. nov. isolated from polycyclic aromatic hydrocarbons- and heavy-metal polluted soil.</title>
        <authorList>
            <person name="Liu Z."/>
            <person name="Wang K."/>
        </authorList>
    </citation>
    <scope>NUCLEOTIDE SEQUENCE [LARGE SCALE GENOMIC DNA]</scope>
    <source>
        <strain evidence="2 3">H3SJ31-1</strain>
    </source>
</reference>
<feature type="signal peptide" evidence="1">
    <location>
        <begin position="1"/>
        <end position="25"/>
    </location>
</feature>
<sequence length="226" mass="23415">MRTVVSLLGAIAAFLLLLAPAGAWAGDAADAALAGVYDGGQMELAARLELGADGRYRYALSYGAVDEASARSWTREEGGIALTSDASTPPAFEYLGDTGSSGGSPALKLVLDVPDGLPRPLFSAVVTLADGATFAADFAADGLEIPLAPGEDVASVALALPVFAVRGEPVAVRSARGRTLRFAFHANDLGFVAFDHAMLPIEDGALVLERFDRRILFRKAADPPTP</sequence>
<proteinExistence type="predicted"/>
<organism evidence="2 3">
    <name type="scientific">Novosphingobium album</name>
    <name type="common">ex Liu et al. 2023</name>
    <dbReference type="NCBI Taxonomy" id="3031130"/>
    <lineage>
        <taxon>Bacteria</taxon>
        <taxon>Pseudomonadati</taxon>
        <taxon>Pseudomonadota</taxon>
        <taxon>Alphaproteobacteria</taxon>
        <taxon>Sphingomonadales</taxon>
        <taxon>Sphingomonadaceae</taxon>
        <taxon>Novosphingobium</taxon>
    </lineage>
</organism>
<feature type="chain" id="PRO_5046743590" description="DUF3108 domain-containing protein" evidence="1">
    <location>
        <begin position="26"/>
        <end position="226"/>
    </location>
</feature>
<comment type="caution">
    <text evidence="2">The sequence shown here is derived from an EMBL/GenBank/DDBJ whole genome shotgun (WGS) entry which is preliminary data.</text>
</comment>